<proteinExistence type="predicted"/>
<dbReference type="EMBL" id="CH473976">
    <property type="protein sequence ID" value="EDM00874.1"/>
    <property type="molecule type" value="Genomic_DNA"/>
</dbReference>
<name>A6J5R5_RAT</name>
<evidence type="ECO:0000313" key="1">
    <source>
        <dbReference type="EMBL" id="EDM00874.1"/>
    </source>
</evidence>
<sequence>MQAHTIVQESCKHRPALQAPCTMLRSRFLAHRYVSQVLSMWQGVSSVQMYLP</sequence>
<evidence type="ECO:0000313" key="2">
    <source>
        <dbReference type="Proteomes" id="UP000234681"/>
    </source>
</evidence>
<dbReference type="Proteomes" id="UP000234681">
    <property type="component" value="Chromosome 2"/>
</dbReference>
<accession>A6J5R5</accession>
<organism evidence="1 2">
    <name type="scientific">Rattus norvegicus</name>
    <name type="common">Rat</name>
    <dbReference type="NCBI Taxonomy" id="10116"/>
    <lineage>
        <taxon>Eukaryota</taxon>
        <taxon>Metazoa</taxon>
        <taxon>Chordata</taxon>
        <taxon>Craniata</taxon>
        <taxon>Vertebrata</taxon>
        <taxon>Euteleostomi</taxon>
        <taxon>Mammalia</taxon>
        <taxon>Eutheria</taxon>
        <taxon>Euarchontoglires</taxon>
        <taxon>Glires</taxon>
        <taxon>Rodentia</taxon>
        <taxon>Myomorpha</taxon>
        <taxon>Muroidea</taxon>
        <taxon>Muridae</taxon>
        <taxon>Murinae</taxon>
        <taxon>Rattus</taxon>
    </lineage>
</organism>
<reference evidence="1 2" key="1">
    <citation type="submission" date="2005-09" db="EMBL/GenBank/DDBJ databases">
        <authorList>
            <person name="Mural R.J."/>
            <person name="Li P.W."/>
            <person name="Adams M.D."/>
            <person name="Amanatides P.G."/>
            <person name="Baden-Tillson H."/>
            <person name="Barnstead M."/>
            <person name="Chin S.H."/>
            <person name="Dew I."/>
            <person name="Evans C.A."/>
            <person name="Ferriera S."/>
            <person name="Flanigan M."/>
            <person name="Fosler C."/>
            <person name="Glodek A."/>
            <person name="Gu Z."/>
            <person name="Holt R.A."/>
            <person name="Jennings D."/>
            <person name="Kraft C.L."/>
            <person name="Lu F."/>
            <person name="Nguyen T."/>
            <person name="Nusskern D.R."/>
            <person name="Pfannkoch C.M."/>
            <person name="Sitter C."/>
            <person name="Sutton G.G."/>
            <person name="Venter J.C."/>
            <person name="Wang Z."/>
            <person name="Woodage T."/>
            <person name="Zheng X.H."/>
            <person name="Zhong F."/>
        </authorList>
    </citation>
    <scope>NUCLEOTIDE SEQUENCE [LARGE SCALE GENOMIC DNA]</scope>
    <source>
        <strain>BN</strain>
        <strain evidence="2">Sprague-Dawley</strain>
    </source>
</reference>
<protein>
    <submittedName>
        <fullName evidence="1">RCG62614</fullName>
    </submittedName>
</protein>
<dbReference type="AlphaFoldDB" id="A6J5R5"/>
<gene>
    <name evidence="1" type="ORF">rCG_62614</name>
</gene>